<dbReference type="Proteomes" id="UP000013378">
    <property type="component" value="Unassembled WGS sequence"/>
</dbReference>
<keyword evidence="1" id="KW-0812">Transmembrane</keyword>
<keyword evidence="3" id="KW-1185">Reference proteome</keyword>
<comment type="caution">
    <text evidence="2">The sequence shown here is derived from an EMBL/GenBank/DDBJ whole genome shotgun (WGS) entry which is preliminary data.</text>
</comment>
<evidence type="ECO:0000256" key="1">
    <source>
        <dbReference type="SAM" id="Phobius"/>
    </source>
</evidence>
<reference evidence="2 3" key="1">
    <citation type="journal article" date="2015" name="Geomicrobiol. J.">
        <title>Caldisalinibacter kiritimatiensis gen. nov., sp. nov., a moderately thermohalophilic thiosulfate-reducing bacterium from a hypersaline microbial mat.</title>
        <authorList>
            <person name="Ben Hania W."/>
            <person name="Joseph M."/>
            <person name="Fiebig A."/>
            <person name="Bunk B."/>
            <person name="Klenk H.-P."/>
            <person name="Fardeau M.-L."/>
            <person name="Spring S."/>
        </authorList>
    </citation>
    <scope>NUCLEOTIDE SEQUENCE [LARGE SCALE GENOMIC DNA]</scope>
    <source>
        <strain evidence="2 3">L21-TH-D2</strain>
    </source>
</reference>
<keyword evidence="1" id="KW-0472">Membrane</keyword>
<feature type="transmembrane region" description="Helical" evidence="1">
    <location>
        <begin position="17"/>
        <end position="35"/>
    </location>
</feature>
<accession>R1AWR8</accession>
<gene>
    <name evidence="2" type="ORF">L21TH_0845</name>
</gene>
<sequence length="110" mass="12732">MADLSFSNSSFKVTLKMFRYIVSLLSLFSIVLLPLKDKKPFLFNNSKTGTSNPNFIKLKILNLISIKSSFPFRLKMIFIYSGFINEIKIMIKNNKKISNITVLHLNKRIL</sequence>
<protein>
    <submittedName>
        <fullName evidence="2">Uncharacterized protein</fullName>
    </submittedName>
</protein>
<organism evidence="2 3">
    <name type="scientific">Caldisalinibacter kiritimatiensis</name>
    <dbReference type="NCBI Taxonomy" id="1304284"/>
    <lineage>
        <taxon>Bacteria</taxon>
        <taxon>Bacillati</taxon>
        <taxon>Bacillota</taxon>
        <taxon>Tissierellia</taxon>
        <taxon>Tissierellales</taxon>
        <taxon>Thermohalobacteraceae</taxon>
        <taxon>Caldisalinibacter</taxon>
    </lineage>
</organism>
<dbReference type="EMBL" id="ARZA01000086">
    <property type="protein sequence ID" value="EOD01082.1"/>
    <property type="molecule type" value="Genomic_DNA"/>
</dbReference>
<evidence type="ECO:0000313" key="2">
    <source>
        <dbReference type="EMBL" id="EOD01082.1"/>
    </source>
</evidence>
<dbReference type="STRING" id="1304284.L21TH_0845"/>
<name>R1AWR8_9FIRM</name>
<dbReference type="AlphaFoldDB" id="R1AWR8"/>
<proteinExistence type="predicted"/>
<evidence type="ECO:0000313" key="3">
    <source>
        <dbReference type="Proteomes" id="UP000013378"/>
    </source>
</evidence>
<keyword evidence="1" id="KW-1133">Transmembrane helix</keyword>